<evidence type="ECO:0000313" key="3">
    <source>
        <dbReference type="EMBL" id="MBS7813448.1"/>
    </source>
</evidence>
<dbReference type="CDD" id="cd02511">
    <property type="entry name" value="Beta4Glucosyltransferase"/>
    <property type="match status" value="1"/>
</dbReference>
<name>A0ABS5QIW3_9PROT</name>
<reference evidence="3 4" key="1">
    <citation type="submission" date="2021-05" db="EMBL/GenBank/DDBJ databases">
        <title>Roseococcus sp. XZZS9, whole genome shotgun sequencing project.</title>
        <authorList>
            <person name="Zhao G."/>
            <person name="Shen L."/>
        </authorList>
    </citation>
    <scope>NUCLEOTIDE SEQUENCE [LARGE SCALE GENOMIC DNA]</scope>
    <source>
        <strain evidence="3 4">XZZS9</strain>
    </source>
</reference>
<protein>
    <submittedName>
        <fullName evidence="3">Glycosyltransferase family 2 protein</fullName>
    </submittedName>
</protein>
<gene>
    <name evidence="3" type="ORF">KHU32_21085</name>
</gene>
<comment type="caution">
    <text evidence="3">The sequence shown here is derived from an EMBL/GenBank/DDBJ whole genome shotgun (WGS) entry which is preliminary data.</text>
</comment>
<dbReference type="SUPFAM" id="SSF53448">
    <property type="entry name" value="Nucleotide-diphospho-sugar transferases"/>
    <property type="match status" value="1"/>
</dbReference>
<evidence type="ECO:0000313" key="4">
    <source>
        <dbReference type="Proteomes" id="UP000766336"/>
    </source>
</evidence>
<comment type="similarity">
    <text evidence="1">Belongs to the glycosyltransferase 2 family. WaaE/KdtX subfamily.</text>
</comment>
<sequence length="308" mass="33696">MSSPFDPDAGVVPFVTASGYSHVLASSEAGEGKPPATPPDIGLSVFVCARNEAARLPQCLEHLRFADEIVVLLDRSTDASAEIARALADRVVEGIFPLEGPRRAAALAACRGAWVLEIDADELVPPELAEEIRLLLQGAPKADWFLLPVDNYVGGRCVRHGWGGSFGTSAVARLYRRGGKAWGMERVHPAARLLGTPGGRLRHALRHEVDTDVSDMLRRLDRYTQLNAQDLQAGRRRHGLLSHAFRGLRRFWKCYVARRGYREGDWGVMIALMAAFYPILSELRARLEPAIPVNPCRSAEQSAGESAA</sequence>
<accession>A0ABS5QIW3</accession>
<feature type="domain" description="Glycosyltransferase 2-like" evidence="2">
    <location>
        <begin position="44"/>
        <end position="136"/>
    </location>
</feature>
<dbReference type="InterPro" id="IPR029044">
    <property type="entry name" value="Nucleotide-diphossugar_trans"/>
</dbReference>
<dbReference type="PANTHER" id="PTHR43630">
    <property type="entry name" value="POLY-BETA-1,6-N-ACETYL-D-GLUCOSAMINE SYNTHASE"/>
    <property type="match status" value="1"/>
</dbReference>
<evidence type="ECO:0000256" key="1">
    <source>
        <dbReference type="ARBA" id="ARBA00038494"/>
    </source>
</evidence>
<proteinExistence type="inferred from homology"/>
<dbReference type="PANTHER" id="PTHR43630:SF2">
    <property type="entry name" value="GLYCOSYLTRANSFERASE"/>
    <property type="match status" value="1"/>
</dbReference>
<dbReference type="Gene3D" id="3.90.550.10">
    <property type="entry name" value="Spore Coat Polysaccharide Biosynthesis Protein SpsA, Chain A"/>
    <property type="match status" value="1"/>
</dbReference>
<dbReference type="InterPro" id="IPR001173">
    <property type="entry name" value="Glyco_trans_2-like"/>
</dbReference>
<dbReference type="Proteomes" id="UP000766336">
    <property type="component" value="Unassembled WGS sequence"/>
</dbReference>
<evidence type="ECO:0000259" key="2">
    <source>
        <dbReference type="Pfam" id="PF00535"/>
    </source>
</evidence>
<dbReference type="EMBL" id="JAHCDA010000005">
    <property type="protein sequence ID" value="MBS7813448.1"/>
    <property type="molecule type" value="Genomic_DNA"/>
</dbReference>
<keyword evidence="4" id="KW-1185">Reference proteome</keyword>
<organism evidence="3 4">
    <name type="scientific">Roseococcus pinisoli</name>
    <dbReference type="NCBI Taxonomy" id="2835040"/>
    <lineage>
        <taxon>Bacteria</taxon>
        <taxon>Pseudomonadati</taxon>
        <taxon>Pseudomonadota</taxon>
        <taxon>Alphaproteobacteria</taxon>
        <taxon>Acetobacterales</taxon>
        <taxon>Roseomonadaceae</taxon>
        <taxon>Roseococcus</taxon>
    </lineage>
</organism>
<dbReference type="Pfam" id="PF00535">
    <property type="entry name" value="Glycos_transf_2"/>
    <property type="match status" value="1"/>
</dbReference>